<keyword evidence="9 12" id="KW-0521">NADP</keyword>
<evidence type="ECO:0000256" key="2">
    <source>
        <dbReference type="ARBA" id="ARBA00004882"/>
    </source>
</evidence>
<dbReference type="EMBL" id="JAOQNS010000012">
    <property type="protein sequence ID" value="MCW2309317.1"/>
    <property type="molecule type" value="Genomic_DNA"/>
</dbReference>
<evidence type="ECO:0000256" key="4">
    <source>
        <dbReference type="ARBA" id="ARBA00005259"/>
    </source>
</evidence>
<dbReference type="SUPFAM" id="SSF53597">
    <property type="entry name" value="Dihydrofolate reductase-like"/>
    <property type="match status" value="1"/>
</dbReference>
<dbReference type="PROSITE" id="PS51747">
    <property type="entry name" value="CYT_DCMP_DEAMINASES_2"/>
    <property type="match status" value="1"/>
</dbReference>
<comment type="catalytic activity">
    <reaction evidence="12">
        <text>2,5-diamino-6-hydroxy-4-(5-phosphoribosylamino)-pyrimidine + H2O + H(+) = 5-amino-6-(5-phospho-D-ribosylamino)uracil + NH4(+)</text>
        <dbReference type="Rhea" id="RHEA:21868"/>
        <dbReference type="ChEBI" id="CHEBI:15377"/>
        <dbReference type="ChEBI" id="CHEBI:15378"/>
        <dbReference type="ChEBI" id="CHEBI:28938"/>
        <dbReference type="ChEBI" id="CHEBI:58453"/>
        <dbReference type="ChEBI" id="CHEBI:58614"/>
        <dbReference type="EC" id="3.5.4.26"/>
    </reaction>
</comment>
<keyword evidence="11" id="KW-0511">Multifunctional enzyme</keyword>
<keyword evidence="12 14" id="KW-0378">Hydrolase</keyword>
<evidence type="ECO:0000256" key="12">
    <source>
        <dbReference type="PIRNR" id="PIRNR006769"/>
    </source>
</evidence>
<accession>A0ABT3HFY9</accession>
<evidence type="ECO:0000256" key="6">
    <source>
        <dbReference type="ARBA" id="ARBA00022619"/>
    </source>
</evidence>
<dbReference type="RefSeq" id="WP_264602905.1">
    <property type="nucleotide sequence ID" value="NZ_JAOQNS010000012.1"/>
</dbReference>
<dbReference type="EC" id="1.1.1.193" evidence="12"/>
<keyword evidence="15" id="KW-1185">Reference proteome</keyword>
<dbReference type="PIRSF" id="PIRSF006769">
    <property type="entry name" value="RibD"/>
    <property type="match status" value="1"/>
</dbReference>
<evidence type="ECO:0000256" key="5">
    <source>
        <dbReference type="ARBA" id="ARBA00007417"/>
    </source>
</evidence>
<comment type="pathway">
    <text evidence="3 12">Cofactor biosynthesis; riboflavin biosynthesis; 5-amino-6-(D-ribitylamino)uracil from GTP: step 3/4.</text>
</comment>
<dbReference type="Proteomes" id="UP001209755">
    <property type="component" value="Unassembled WGS sequence"/>
</dbReference>
<dbReference type="InterPro" id="IPR016193">
    <property type="entry name" value="Cytidine_deaminase-like"/>
</dbReference>
<comment type="similarity">
    <text evidence="5 12">In the C-terminal section; belongs to the HTP reductase family.</text>
</comment>
<evidence type="ECO:0000256" key="7">
    <source>
        <dbReference type="ARBA" id="ARBA00022723"/>
    </source>
</evidence>
<evidence type="ECO:0000256" key="3">
    <source>
        <dbReference type="ARBA" id="ARBA00004910"/>
    </source>
</evidence>
<dbReference type="Pfam" id="PF00383">
    <property type="entry name" value="dCMP_cyt_deam_1"/>
    <property type="match status" value="1"/>
</dbReference>
<proteinExistence type="inferred from homology"/>
<dbReference type="Gene3D" id="3.40.430.10">
    <property type="entry name" value="Dihydrofolate Reductase, subunit A"/>
    <property type="match status" value="1"/>
</dbReference>
<evidence type="ECO:0000313" key="15">
    <source>
        <dbReference type="Proteomes" id="UP001209755"/>
    </source>
</evidence>
<organism evidence="14 15">
    <name type="scientific">Rhodobium gokarnense</name>
    <dbReference type="NCBI Taxonomy" id="364296"/>
    <lineage>
        <taxon>Bacteria</taxon>
        <taxon>Pseudomonadati</taxon>
        <taxon>Pseudomonadota</taxon>
        <taxon>Alphaproteobacteria</taxon>
        <taxon>Hyphomicrobiales</taxon>
        <taxon>Rhodobiaceae</taxon>
        <taxon>Rhodobium</taxon>
    </lineage>
</organism>
<evidence type="ECO:0000256" key="9">
    <source>
        <dbReference type="ARBA" id="ARBA00022857"/>
    </source>
</evidence>
<evidence type="ECO:0000256" key="11">
    <source>
        <dbReference type="ARBA" id="ARBA00023268"/>
    </source>
</evidence>
<dbReference type="NCBIfam" id="TIGR00326">
    <property type="entry name" value="eubact_ribD"/>
    <property type="match status" value="1"/>
</dbReference>
<comment type="cofactor">
    <cofactor evidence="12">
        <name>Zn(2+)</name>
        <dbReference type="ChEBI" id="CHEBI:29105"/>
    </cofactor>
    <text evidence="12">Binds 1 zinc ion.</text>
</comment>
<dbReference type="GO" id="GO:0008835">
    <property type="term" value="F:diaminohydroxyphosphoribosylaminopyrimidine deaminase activity"/>
    <property type="evidence" value="ECO:0007669"/>
    <property type="project" value="UniProtKB-EC"/>
</dbReference>
<name>A0ABT3HFY9_9HYPH</name>
<evidence type="ECO:0000256" key="8">
    <source>
        <dbReference type="ARBA" id="ARBA00022833"/>
    </source>
</evidence>
<reference evidence="15" key="1">
    <citation type="submission" date="2023-07" db="EMBL/GenBank/DDBJ databases">
        <title>Genome sequencing of Purple Non-Sulfur Bacteria from various extreme environments.</title>
        <authorList>
            <person name="Mayer M."/>
        </authorList>
    </citation>
    <scope>NUCLEOTIDE SEQUENCE [LARGE SCALE GENOMIC DNA]</scope>
    <source>
        <strain evidence="15">DSM 17935</strain>
    </source>
</reference>
<dbReference type="InterPro" id="IPR002125">
    <property type="entry name" value="CMP_dCMP_dom"/>
</dbReference>
<keyword evidence="10 12" id="KW-0560">Oxidoreductase</keyword>
<dbReference type="InterPro" id="IPR002734">
    <property type="entry name" value="RibDG_C"/>
</dbReference>
<feature type="domain" description="CMP/dCMP-type deaminase" evidence="13">
    <location>
        <begin position="11"/>
        <end position="136"/>
    </location>
</feature>
<dbReference type="Pfam" id="PF01872">
    <property type="entry name" value="RibD_C"/>
    <property type="match status" value="1"/>
</dbReference>
<keyword evidence="8 12" id="KW-0862">Zinc</keyword>
<dbReference type="SUPFAM" id="SSF53927">
    <property type="entry name" value="Cytidine deaminase-like"/>
    <property type="match status" value="1"/>
</dbReference>
<comment type="function">
    <text evidence="1 12">Converts 2,5-diamino-6-(ribosylamino)-4(3h)-pyrimidinone 5'-phosphate into 5-amino-6-(ribosylamino)-2,4(1h,3h)-pyrimidinedione 5'-phosphate.</text>
</comment>
<comment type="catalytic activity">
    <reaction evidence="12">
        <text>5-amino-6-(5-phospho-D-ribitylamino)uracil + NADP(+) = 5-amino-6-(5-phospho-D-ribosylamino)uracil + NADPH + H(+)</text>
        <dbReference type="Rhea" id="RHEA:17845"/>
        <dbReference type="ChEBI" id="CHEBI:15378"/>
        <dbReference type="ChEBI" id="CHEBI:57783"/>
        <dbReference type="ChEBI" id="CHEBI:58349"/>
        <dbReference type="ChEBI" id="CHEBI:58421"/>
        <dbReference type="ChEBI" id="CHEBI:58453"/>
        <dbReference type="EC" id="1.1.1.193"/>
    </reaction>
</comment>
<gene>
    <name evidence="14" type="ORF">M2319_003671</name>
</gene>
<dbReference type="PANTHER" id="PTHR38011:SF7">
    <property type="entry name" value="2,5-DIAMINO-6-RIBOSYLAMINO-4(3H)-PYRIMIDINONE 5'-PHOSPHATE REDUCTASE"/>
    <property type="match status" value="1"/>
</dbReference>
<comment type="pathway">
    <text evidence="2 12">Cofactor biosynthesis; riboflavin biosynthesis; 5-amino-6-(D-ribitylamino)uracil from GTP: step 2/4.</text>
</comment>
<dbReference type="InterPro" id="IPR004794">
    <property type="entry name" value="Eubact_RibD"/>
</dbReference>
<dbReference type="Gene3D" id="3.40.140.10">
    <property type="entry name" value="Cytidine Deaminase, domain 2"/>
    <property type="match status" value="1"/>
</dbReference>
<comment type="caution">
    <text evidence="14">The sequence shown here is derived from an EMBL/GenBank/DDBJ whole genome shotgun (WGS) entry which is preliminary data.</text>
</comment>
<keyword evidence="6 12" id="KW-0686">Riboflavin biosynthesis</keyword>
<evidence type="ECO:0000256" key="10">
    <source>
        <dbReference type="ARBA" id="ARBA00023002"/>
    </source>
</evidence>
<dbReference type="PROSITE" id="PS00903">
    <property type="entry name" value="CYT_DCMP_DEAMINASES_1"/>
    <property type="match status" value="1"/>
</dbReference>
<dbReference type="InterPro" id="IPR024072">
    <property type="entry name" value="DHFR-like_dom_sf"/>
</dbReference>
<evidence type="ECO:0000256" key="1">
    <source>
        <dbReference type="ARBA" id="ARBA00002151"/>
    </source>
</evidence>
<dbReference type="CDD" id="cd01284">
    <property type="entry name" value="Riboflavin_deaminase-reductase"/>
    <property type="match status" value="1"/>
</dbReference>
<dbReference type="GO" id="GO:0008703">
    <property type="term" value="F:5-amino-6-(5-phosphoribosylamino)uracil reductase activity"/>
    <property type="evidence" value="ECO:0007669"/>
    <property type="project" value="UniProtKB-EC"/>
</dbReference>
<protein>
    <recommendedName>
        <fullName evidence="12">Riboflavin biosynthesis protein RibD</fullName>
    </recommendedName>
    <domain>
        <recommendedName>
            <fullName evidence="12">Diaminohydroxyphosphoribosylaminopyrimidine deaminase</fullName>
            <shortName evidence="12">DRAP deaminase</shortName>
            <ecNumber evidence="12">3.5.4.26</ecNumber>
        </recommendedName>
        <alternativeName>
            <fullName evidence="12">Riboflavin-specific deaminase</fullName>
        </alternativeName>
    </domain>
    <domain>
        <recommendedName>
            <fullName evidence="12">5-amino-6-(5-phosphoribosylamino)uracil reductase</fullName>
            <ecNumber evidence="12">1.1.1.193</ecNumber>
        </recommendedName>
        <alternativeName>
            <fullName evidence="12">HTP reductase</fullName>
        </alternativeName>
    </domain>
</protein>
<keyword evidence="7 12" id="KW-0479">Metal-binding</keyword>
<dbReference type="InterPro" id="IPR050765">
    <property type="entry name" value="Riboflavin_Biosynth_HTPR"/>
</dbReference>
<dbReference type="PANTHER" id="PTHR38011">
    <property type="entry name" value="DIHYDROFOLATE REDUCTASE FAMILY PROTEIN (AFU_ORTHOLOGUE AFUA_8G06820)"/>
    <property type="match status" value="1"/>
</dbReference>
<dbReference type="InterPro" id="IPR016192">
    <property type="entry name" value="APOBEC/CMP_deaminase_Zn-bd"/>
</dbReference>
<dbReference type="EC" id="3.5.4.26" evidence="12"/>
<evidence type="ECO:0000259" key="13">
    <source>
        <dbReference type="PROSITE" id="PS51747"/>
    </source>
</evidence>
<comment type="similarity">
    <text evidence="4 12">In the N-terminal section; belongs to the cytidine and deoxycytidylate deaminase family.</text>
</comment>
<sequence length="378" mass="38502">MPPAVTRPDAERDRRFMAAALGLARRGLGRTWPNPSVAAIIVAETEDGPVVVGRGVTAAGGRPHAEIVALAEAGTAARGATCYVTLEPCSHHGKSPPCSDALKAAGIARLVSAMEDPNPEVAGGGHRALEAAGVSVAVGIGGAEAREIVRGHILKVTEGRPLVTLKLAVSADGMIGRKGEGQVAITGPEARARVHLMRAEHDAIAVGIGTVLADDPELTCRLPGMADGSPVRIVFDTNARLPLGARMVEGIAAAPVWAIVGKAAPQERVRALQAAGVVVIAAPSAEDGRIDLRIALTLLAARGLTSVMVEGGADLASALLSAGLVDRAAIFSSPGEIGPGGIAAPDMVRAGLALSRFTETETRGFGPDLLRLFAREGD</sequence>
<evidence type="ECO:0000313" key="14">
    <source>
        <dbReference type="EMBL" id="MCW2309317.1"/>
    </source>
</evidence>